<dbReference type="GO" id="GO:0016020">
    <property type="term" value="C:membrane"/>
    <property type="evidence" value="ECO:0007669"/>
    <property type="project" value="UniProtKB-SubCell"/>
</dbReference>
<evidence type="ECO:0000256" key="1">
    <source>
        <dbReference type="ARBA" id="ARBA00004141"/>
    </source>
</evidence>
<evidence type="ECO:0000256" key="10">
    <source>
        <dbReference type="ARBA" id="ARBA00023136"/>
    </source>
</evidence>
<dbReference type="Pfam" id="PF06736">
    <property type="entry name" value="TMEM175"/>
    <property type="match status" value="1"/>
</dbReference>
<dbReference type="RefSeq" id="WP_166521982.1">
    <property type="nucleotide sequence ID" value="NZ_JAAABI010000001.1"/>
</dbReference>
<feature type="transmembrane region" description="Helical" evidence="13">
    <location>
        <begin position="180"/>
        <end position="201"/>
    </location>
</feature>
<keyword evidence="10 13" id="KW-0472">Membrane</keyword>
<proteinExistence type="inferred from homology"/>
<comment type="similarity">
    <text evidence="2">Belongs to the TMEM175 family.</text>
</comment>
<keyword evidence="5 13" id="KW-0812">Transmembrane</keyword>
<feature type="transmembrane region" description="Helical" evidence="13">
    <location>
        <begin position="12"/>
        <end position="29"/>
    </location>
</feature>
<dbReference type="EMBL" id="JAAABI010000001">
    <property type="protein sequence ID" value="NAY90573.1"/>
    <property type="molecule type" value="Genomic_DNA"/>
</dbReference>
<dbReference type="AlphaFoldDB" id="A0A964TAP1"/>
<protein>
    <submittedName>
        <fullName evidence="14">DUF1211 domain-containing protein</fullName>
    </submittedName>
</protein>
<evidence type="ECO:0000256" key="12">
    <source>
        <dbReference type="ARBA" id="ARBA00034430"/>
    </source>
</evidence>
<evidence type="ECO:0000313" key="14">
    <source>
        <dbReference type="EMBL" id="NAY90573.1"/>
    </source>
</evidence>
<keyword evidence="11" id="KW-0407">Ion channel</keyword>
<reference evidence="14" key="1">
    <citation type="submission" date="2020-01" db="EMBL/GenBank/DDBJ databases">
        <title>Muricauda ochracea sp. nov., isolated from a tidal flat of Garorim bay in Korea.</title>
        <authorList>
            <person name="Kim D."/>
            <person name="Yoo Y."/>
            <person name="Kim J.-J."/>
        </authorList>
    </citation>
    <scope>NUCLEOTIDE SEQUENCE</scope>
    <source>
        <strain evidence="14">JGD-17</strain>
    </source>
</reference>
<comment type="caution">
    <text evidence="14">The sequence shown here is derived from an EMBL/GenBank/DDBJ whole genome shotgun (WGS) entry which is preliminary data.</text>
</comment>
<feature type="transmembrane region" description="Helical" evidence="13">
    <location>
        <begin position="41"/>
        <end position="63"/>
    </location>
</feature>
<evidence type="ECO:0000256" key="13">
    <source>
        <dbReference type="SAM" id="Phobius"/>
    </source>
</evidence>
<feature type="transmembrane region" description="Helical" evidence="13">
    <location>
        <begin position="113"/>
        <end position="136"/>
    </location>
</feature>
<evidence type="ECO:0000256" key="9">
    <source>
        <dbReference type="ARBA" id="ARBA00023065"/>
    </source>
</evidence>
<organism evidence="14 15">
    <name type="scientific">Flagellimonas ochracea</name>
    <dbReference type="NCBI Taxonomy" id="2696472"/>
    <lineage>
        <taxon>Bacteria</taxon>
        <taxon>Pseudomonadati</taxon>
        <taxon>Bacteroidota</taxon>
        <taxon>Flavobacteriia</taxon>
        <taxon>Flavobacteriales</taxon>
        <taxon>Flavobacteriaceae</taxon>
        <taxon>Flagellimonas</taxon>
    </lineage>
</organism>
<evidence type="ECO:0000256" key="8">
    <source>
        <dbReference type="ARBA" id="ARBA00022989"/>
    </source>
</evidence>
<evidence type="ECO:0000256" key="2">
    <source>
        <dbReference type="ARBA" id="ARBA00006920"/>
    </source>
</evidence>
<evidence type="ECO:0000313" key="15">
    <source>
        <dbReference type="Proteomes" id="UP000667650"/>
    </source>
</evidence>
<keyword evidence="8 13" id="KW-1133">Transmembrane helix</keyword>
<keyword evidence="9" id="KW-0406">Ion transport</keyword>
<accession>A0A964TAP1</accession>
<evidence type="ECO:0000256" key="7">
    <source>
        <dbReference type="ARBA" id="ARBA00022958"/>
    </source>
</evidence>
<gene>
    <name evidence="14" type="ORF">GTQ34_01465</name>
</gene>
<keyword evidence="15" id="KW-1185">Reference proteome</keyword>
<feature type="transmembrane region" description="Helical" evidence="13">
    <location>
        <begin position="148"/>
        <end position="174"/>
    </location>
</feature>
<evidence type="ECO:0000256" key="4">
    <source>
        <dbReference type="ARBA" id="ARBA00022538"/>
    </source>
</evidence>
<sequence>MKLLHNMNRIEAFSDGVFAFAATLMVVNFDINDNFQIDKSLGAGFLSFAVSFFVLVALWWLHYNFFRRSNYMDNWIIAINSILLFVALYYVFPLKTMVQSWMGEGGVNSMADLSYLFTLYGVGFLLIFTCYALMYYRAYKKSKSVQNSLVLFFYAKHFAIFVLVASISILFSILKIGMGFGFPGWIYFLIGPLCFWHSSWFNKKHPNIL</sequence>
<dbReference type="GO" id="GO:0005267">
    <property type="term" value="F:potassium channel activity"/>
    <property type="evidence" value="ECO:0007669"/>
    <property type="project" value="UniProtKB-KW"/>
</dbReference>
<dbReference type="InterPro" id="IPR010617">
    <property type="entry name" value="TMEM175-like"/>
</dbReference>
<keyword evidence="3" id="KW-0813">Transport</keyword>
<keyword evidence="7" id="KW-0630">Potassium</keyword>
<comment type="subcellular location">
    <subcellularLocation>
        <location evidence="1">Membrane</location>
        <topology evidence="1">Multi-pass membrane protein</topology>
    </subcellularLocation>
</comment>
<dbReference type="GO" id="GO:0015252">
    <property type="term" value="F:proton channel activity"/>
    <property type="evidence" value="ECO:0007669"/>
    <property type="project" value="InterPro"/>
</dbReference>
<keyword evidence="6" id="KW-0631">Potassium channel</keyword>
<evidence type="ECO:0000256" key="6">
    <source>
        <dbReference type="ARBA" id="ARBA00022826"/>
    </source>
</evidence>
<name>A0A964TAP1_9FLAO</name>
<comment type="catalytic activity">
    <reaction evidence="12">
        <text>K(+)(in) = K(+)(out)</text>
        <dbReference type="Rhea" id="RHEA:29463"/>
        <dbReference type="ChEBI" id="CHEBI:29103"/>
    </reaction>
</comment>
<evidence type="ECO:0000256" key="3">
    <source>
        <dbReference type="ARBA" id="ARBA00022448"/>
    </source>
</evidence>
<feature type="transmembrane region" description="Helical" evidence="13">
    <location>
        <begin position="75"/>
        <end position="93"/>
    </location>
</feature>
<evidence type="ECO:0000256" key="5">
    <source>
        <dbReference type="ARBA" id="ARBA00022692"/>
    </source>
</evidence>
<dbReference type="Proteomes" id="UP000667650">
    <property type="component" value="Unassembled WGS sequence"/>
</dbReference>
<keyword evidence="4" id="KW-0633">Potassium transport</keyword>
<evidence type="ECO:0000256" key="11">
    <source>
        <dbReference type="ARBA" id="ARBA00023303"/>
    </source>
</evidence>